<dbReference type="CDD" id="cd09254">
    <property type="entry name" value="AP_delta-COPI_MHD"/>
    <property type="match status" value="1"/>
</dbReference>
<evidence type="ECO:0000256" key="9">
    <source>
        <dbReference type="ARBA" id="ARBA00023136"/>
    </source>
</evidence>
<comment type="subunit">
    <text evidence="3 11">Oligomeric complex that consists of at least the alpha, beta, beta', gamma, delta, epsilon and zeta subunits.</text>
</comment>
<keyword evidence="5 11" id="KW-0963">Cytoplasm</keyword>
<dbReference type="GO" id="GO:0015031">
    <property type="term" value="P:protein transport"/>
    <property type="evidence" value="ECO:0007669"/>
    <property type="project" value="UniProtKB-KW"/>
</dbReference>
<keyword evidence="13" id="KW-1133">Transmembrane helix</keyword>
<dbReference type="InterPro" id="IPR011012">
    <property type="entry name" value="Longin-like_dom_sf"/>
</dbReference>
<evidence type="ECO:0000256" key="7">
    <source>
        <dbReference type="ARBA" id="ARBA00022927"/>
    </source>
</evidence>
<dbReference type="GO" id="GO:0030126">
    <property type="term" value="C:COPI vesicle coat"/>
    <property type="evidence" value="ECO:0007669"/>
    <property type="project" value="UniProtKB-UniRule"/>
</dbReference>
<dbReference type="GO" id="GO:0006888">
    <property type="term" value="P:endoplasmic reticulum to Golgi vesicle-mediated transport"/>
    <property type="evidence" value="ECO:0007669"/>
    <property type="project" value="TreeGrafter"/>
</dbReference>
<evidence type="ECO:0000256" key="8">
    <source>
        <dbReference type="ARBA" id="ARBA00023034"/>
    </source>
</evidence>
<protein>
    <recommendedName>
        <fullName evidence="11">Coatomer subunit delta</fullName>
    </recommendedName>
</protein>
<feature type="compositionally biased region" description="Low complexity" evidence="12">
    <location>
        <begin position="392"/>
        <end position="401"/>
    </location>
</feature>
<evidence type="ECO:0000256" key="2">
    <source>
        <dbReference type="ARBA" id="ARBA00010516"/>
    </source>
</evidence>
<dbReference type="SUPFAM" id="SSF64356">
    <property type="entry name" value="SNARE-like"/>
    <property type="match status" value="1"/>
</dbReference>
<dbReference type="PANTHER" id="PTHR10121">
    <property type="entry name" value="COATOMER SUBUNIT DELTA"/>
    <property type="match status" value="1"/>
</dbReference>
<comment type="function">
    <text evidence="11">The coatomer is a cytosolic protein complex that binds to dilysine motifs and reversibly associates with Golgi non-clathrin-coated vesicles, which further mediate biosynthetic protein transport from the ER, via the Golgi up to the trans Golgi network.</text>
</comment>
<evidence type="ECO:0000256" key="3">
    <source>
        <dbReference type="ARBA" id="ARBA00011775"/>
    </source>
</evidence>
<dbReference type="InterPro" id="IPR028565">
    <property type="entry name" value="MHD"/>
</dbReference>
<evidence type="ECO:0000313" key="15">
    <source>
        <dbReference type="EMBL" id="KAF4645572.1"/>
    </source>
</evidence>
<feature type="region of interest" description="Disordered" evidence="12">
    <location>
        <begin position="386"/>
        <end position="412"/>
    </location>
</feature>
<dbReference type="PROSITE" id="PS51072">
    <property type="entry name" value="MHD"/>
    <property type="match status" value="1"/>
</dbReference>
<dbReference type="GO" id="GO:0051645">
    <property type="term" value="P:Golgi localization"/>
    <property type="evidence" value="ECO:0007669"/>
    <property type="project" value="TreeGrafter"/>
</dbReference>
<dbReference type="GO" id="GO:0000139">
    <property type="term" value="C:Golgi membrane"/>
    <property type="evidence" value="ECO:0007669"/>
    <property type="project" value="UniProtKB-SubCell"/>
</dbReference>
<evidence type="ECO:0000259" key="14">
    <source>
        <dbReference type="PROSITE" id="PS51072"/>
    </source>
</evidence>
<keyword evidence="13" id="KW-0812">Transmembrane</keyword>
<dbReference type="EMBL" id="JAAUHK010000187">
    <property type="protein sequence ID" value="KAF4645572.1"/>
    <property type="molecule type" value="Genomic_DNA"/>
</dbReference>
<comment type="similarity">
    <text evidence="2 11">Belongs to the adaptor complexes medium subunit family. Delta-COP subfamily.</text>
</comment>
<evidence type="ECO:0000256" key="1">
    <source>
        <dbReference type="ARBA" id="ARBA00004255"/>
    </source>
</evidence>
<dbReference type="SUPFAM" id="SSF49447">
    <property type="entry name" value="Second domain of Mu2 adaptin subunit (ap50) of ap2 adaptor"/>
    <property type="match status" value="1"/>
</dbReference>
<proteinExistence type="inferred from homology"/>
<organism evidence="15 16">
    <name type="scientific">Toxoplasma gondii</name>
    <dbReference type="NCBI Taxonomy" id="5811"/>
    <lineage>
        <taxon>Eukaryota</taxon>
        <taxon>Sar</taxon>
        <taxon>Alveolata</taxon>
        <taxon>Apicomplexa</taxon>
        <taxon>Conoidasida</taxon>
        <taxon>Coccidia</taxon>
        <taxon>Eucoccidiorida</taxon>
        <taxon>Eimeriorina</taxon>
        <taxon>Sarcocystidae</taxon>
        <taxon>Toxoplasma</taxon>
    </lineage>
</organism>
<dbReference type="InterPro" id="IPR036168">
    <property type="entry name" value="AP2_Mu_C_sf"/>
</dbReference>
<dbReference type="Proteomes" id="UP000557509">
    <property type="component" value="Unassembled WGS sequence"/>
</dbReference>
<feature type="domain" description="MHD" evidence="14">
    <location>
        <begin position="485"/>
        <end position="723"/>
    </location>
</feature>
<evidence type="ECO:0000256" key="6">
    <source>
        <dbReference type="ARBA" id="ARBA00022892"/>
    </source>
</evidence>
<feature type="region of interest" description="Disordered" evidence="12">
    <location>
        <begin position="299"/>
        <end position="334"/>
    </location>
</feature>
<feature type="transmembrane region" description="Helical" evidence="13">
    <location>
        <begin position="133"/>
        <end position="153"/>
    </location>
</feature>
<dbReference type="Pfam" id="PF00928">
    <property type="entry name" value="Adap_comp_sub"/>
    <property type="match status" value="1"/>
</dbReference>
<dbReference type="PANTHER" id="PTHR10121:SF0">
    <property type="entry name" value="COATOMER SUBUNIT DELTA"/>
    <property type="match status" value="1"/>
</dbReference>
<dbReference type="Gene3D" id="3.30.450.60">
    <property type="match status" value="1"/>
</dbReference>
<dbReference type="FunFam" id="3.30.450.60:FF:000003">
    <property type="entry name" value="Coatomer subunit delta"/>
    <property type="match status" value="1"/>
</dbReference>
<gene>
    <name evidence="15" type="ORF">TGRH88_000590</name>
</gene>
<feature type="compositionally biased region" description="Basic and acidic residues" evidence="12">
    <location>
        <begin position="299"/>
        <end position="323"/>
    </location>
</feature>
<dbReference type="AlphaFoldDB" id="A0A7J6KFJ0"/>
<dbReference type="CDD" id="cd14830">
    <property type="entry name" value="Delta_COP_N"/>
    <property type="match status" value="1"/>
</dbReference>
<name>A0A7J6KFJ0_TOXGO</name>
<accession>A0A7J6KFJ0</accession>
<comment type="subcellular location">
    <subcellularLocation>
        <location evidence="11">Cytoplasm</location>
    </subcellularLocation>
    <subcellularLocation>
        <location evidence="1 11">Golgi apparatus membrane</location>
        <topology evidence="1 11">Peripheral membrane protein</topology>
        <orientation evidence="1 11">Cytoplasmic side</orientation>
    </subcellularLocation>
    <subcellularLocation>
        <location evidence="11">Cytoplasmic vesicle</location>
        <location evidence="11">COPI-coated vesicle membrane</location>
        <topology evidence="11">Peripheral membrane protein</topology>
        <orientation evidence="11">Cytoplasmic side</orientation>
    </subcellularLocation>
</comment>
<evidence type="ECO:0000256" key="10">
    <source>
        <dbReference type="ARBA" id="ARBA00023329"/>
    </source>
</evidence>
<keyword evidence="16" id="KW-1185">Reference proteome</keyword>
<keyword evidence="4 11" id="KW-0813">Transport</keyword>
<sequence length="723" mass="78224">MKTELKDCTPPPLNVVSPMKSTAELGVALSSRGRRTLDRFPFLGFSFVFSLWTPSSSLTPHRSLELPPIPFSSPSRSRAARPFRFWPSGRDALNNRPRERERPASRVLSGILGWTSSGLGEDFVLRRRRSASFAFRSFLFSVYTMTVISACIMSRQKPLLARQFVEISKVRIEGLMNAFLKLVEHAGADHTYVESDCARYVYQPLDNVYLVLITTKHSNILEDLQTLRVFATIVQDACAGEGLSGGVNVEQVVVENAFSIIFMVDELISFGLREAITLAQIKTFTDMDSHEEKLQRIIQEGKEKEEKERRRQIAQRLDKERAAKAKPSSGSPDASFLASASLYAPTGTTAAAVPSLAAAADYIQMYGGSPEHLSALASAAVGSETASSVEPGAGSSAVGLSSGAGKGMQLGPQRAPFGLGDARGHPERHQLHAGTALERALGTAVGASVETTVRHGAPADAADEAAALAAVGGGAGAPVIVNPLVEPVHALVEEKVKGTLQAEGGVDELDIQGTFFVTVSDPNKAGLAAFRVSPEDKRFKTKVHPNMNRQSYAQNVLELRCPTRAYVANAAAAILKWRLQTKDESLCPLSISCWPSVAANGVTLTVEVEATEPSRTLHDVHFSFTCPSSVPHQILRVEGGETQHDGLSIHWRLPEMSVSGLSAATLEFFAATSVTTVLPFSVEMHSKESICDFDVLECFHMEKAEPIAYALTRRTDYMLTVRA</sequence>
<evidence type="ECO:0000256" key="4">
    <source>
        <dbReference type="ARBA" id="ARBA00022448"/>
    </source>
</evidence>
<reference evidence="15 16" key="1">
    <citation type="submission" date="2020-03" db="EMBL/GenBank/DDBJ databases">
        <title>Genome sequence of Toxoplasma gondii RH-88 strain.</title>
        <authorList>
            <person name="Lorenzi H.A."/>
            <person name="Venepally P."/>
            <person name="Rozenberg A."/>
            <person name="Sibley D."/>
        </authorList>
    </citation>
    <scope>NUCLEOTIDE SEQUENCE [LARGE SCALE GENOMIC DNA]</scope>
    <source>
        <strain evidence="15 16">RH-88</strain>
    </source>
</reference>
<dbReference type="GO" id="GO:0006890">
    <property type="term" value="P:retrograde vesicle-mediated transport, Golgi to endoplasmic reticulum"/>
    <property type="evidence" value="ECO:0007669"/>
    <property type="project" value="UniProtKB-UniRule"/>
</dbReference>
<dbReference type="InterPro" id="IPR027059">
    <property type="entry name" value="Coatomer_dsu"/>
</dbReference>
<keyword evidence="10" id="KW-0968">Cytoplasmic vesicle</keyword>
<evidence type="ECO:0000256" key="12">
    <source>
        <dbReference type="SAM" id="MobiDB-lite"/>
    </source>
</evidence>
<evidence type="ECO:0000313" key="16">
    <source>
        <dbReference type="Proteomes" id="UP000557509"/>
    </source>
</evidence>
<keyword evidence="9 11" id="KW-0472">Membrane</keyword>
<evidence type="ECO:0000256" key="5">
    <source>
        <dbReference type="ARBA" id="ARBA00022490"/>
    </source>
</evidence>
<keyword evidence="6 11" id="KW-0931">ER-Golgi transport</keyword>
<evidence type="ECO:0000256" key="11">
    <source>
        <dbReference type="RuleBase" id="RU366052"/>
    </source>
</evidence>
<comment type="caution">
    <text evidence="15">The sequence shown here is derived from an EMBL/GenBank/DDBJ whole genome shotgun (WGS) entry which is preliminary data.</text>
</comment>
<keyword evidence="7 11" id="KW-0653">Protein transport</keyword>
<dbReference type="VEuPathDB" id="ToxoDB:TGME49_500306"/>
<keyword evidence="8 11" id="KW-0333">Golgi apparatus</keyword>
<evidence type="ECO:0000256" key="13">
    <source>
        <dbReference type="SAM" id="Phobius"/>
    </source>
</evidence>